<feature type="compositionally biased region" description="Low complexity" evidence="1">
    <location>
        <begin position="93"/>
        <end position="104"/>
    </location>
</feature>
<feature type="compositionally biased region" description="Basic residues" evidence="1">
    <location>
        <begin position="739"/>
        <end position="749"/>
    </location>
</feature>
<feature type="compositionally biased region" description="Basic and acidic residues" evidence="1">
    <location>
        <begin position="831"/>
        <end position="840"/>
    </location>
</feature>
<accession>A0A3R7HQL8</accession>
<feature type="compositionally biased region" description="Polar residues" evidence="1">
    <location>
        <begin position="461"/>
        <end position="470"/>
    </location>
</feature>
<feature type="compositionally biased region" description="Basic and acidic residues" evidence="1">
    <location>
        <begin position="887"/>
        <end position="901"/>
    </location>
</feature>
<protein>
    <submittedName>
        <fullName evidence="2">Uncharacterized protein</fullName>
    </submittedName>
</protein>
<feature type="compositionally biased region" description="Basic and acidic residues" evidence="1">
    <location>
        <begin position="1206"/>
        <end position="1227"/>
    </location>
</feature>
<feature type="compositionally biased region" description="Low complexity" evidence="1">
    <location>
        <begin position="413"/>
        <end position="433"/>
    </location>
</feature>
<evidence type="ECO:0000256" key="1">
    <source>
        <dbReference type="SAM" id="MobiDB-lite"/>
    </source>
</evidence>
<evidence type="ECO:0000313" key="3">
    <source>
        <dbReference type="Proteomes" id="UP000215289"/>
    </source>
</evidence>
<evidence type="ECO:0000313" key="2">
    <source>
        <dbReference type="EMBL" id="RLL94155.1"/>
    </source>
</evidence>
<gene>
    <name evidence="2" type="ORF">CFD26_101780</name>
</gene>
<feature type="compositionally biased region" description="Polar residues" evidence="1">
    <location>
        <begin position="58"/>
        <end position="85"/>
    </location>
</feature>
<feature type="region of interest" description="Disordered" evidence="1">
    <location>
        <begin position="1199"/>
        <end position="1366"/>
    </location>
</feature>
<feature type="region of interest" description="Disordered" evidence="1">
    <location>
        <begin position="198"/>
        <end position="217"/>
    </location>
</feature>
<dbReference type="EMBL" id="NIDN02000229">
    <property type="protein sequence ID" value="RLL94155.1"/>
    <property type="molecule type" value="Genomic_DNA"/>
</dbReference>
<dbReference type="OrthoDB" id="5423926at2759"/>
<feature type="compositionally biased region" description="Polar residues" evidence="1">
    <location>
        <begin position="964"/>
        <end position="973"/>
    </location>
</feature>
<feature type="compositionally biased region" description="Basic and acidic residues" evidence="1">
    <location>
        <begin position="1090"/>
        <end position="1102"/>
    </location>
</feature>
<dbReference type="Proteomes" id="UP000215289">
    <property type="component" value="Unassembled WGS sequence"/>
</dbReference>
<feature type="compositionally biased region" description="Polar residues" evidence="1">
    <location>
        <begin position="625"/>
        <end position="634"/>
    </location>
</feature>
<organism evidence="2 3">
    <name type="scientific">Aspergillus turcosus</name>
    <dbReference type="NCBI Taxonomy" id="1245748"/>
    <lineage>
        <taxon>Eukaryota</taxon>
        <taxon>Fungi</taxon>
        <taxon>Dikarya</taxon>
        <taxon>Ascomycota</taxon>
        <taxon>Pezizomycotina</taxon>
        <taxon>Eurotiomycetes</taxon>
        <taxon>Eurotiomycetidae</taxon>
        <taxon>Eurotiales</taxon>
        <taxon>Aspergillaceae</taxon>
        <taxon>Aspergillus</taxon>
        <taxon>Aspergillus subgen. Fumigati</taxon>
    </lineage>
</organism>
<feature type="compositionally biased region" description="Basic and acidic residues" evidence="1">
    <location>
        <begin position="579"/>
        <end position="592"/>
    </location>
</feature>
<feature type="compositionally biased region" description="Polar residues" evidence="1">
    <location>
        <begin position="481"/>
        <end position="490"/>
    </location>
</feature>
<feature type="compositionally biased region" description="Polar residues" evidence="1">
    <location>
        <begin position="642"/>
        <end position="657"/>
    </location>
</feature>
<proteinExistence type="predicted"/>
<feature type="compositionally biased region" description="Acidic residues" evidence="1">
    <location>
        <begin position="753"/>
        <end position="780"/>
    </location>
</feature>
<feature type="region of interest" description="Disordered" evidence="1">
    <location>
        <begin position="822"/>
        <end position="1166"/>
    </location>
</feature>
<feature type="compositionally biased region" description="Low complexity" evidence="1">
    <location>
        <begin position="1024"/>
        <end position="1050"/>
    </location>
</feature>
<feature type="compositionally biased region" description="Low complexity" evidence="1">
    <location>
        <begin position="976"/>
        <end position="990"/>
    </location>
</feature>
<feature type="compositionally biased region" description="Low complexity" evidence="1">
    <location>
        <begin position="173"/>
        <end position="182"/>
    </location>
</feature>
<feature type="region of interest" description="Disordered" evidence="1">
    <location>
        <begin position="1"/>
        <end position="182"/>
    </location>
</feature>
<feature type="compositionally biased region" description="Polar residues" evidence="1">
    <location>
        <begin position="1330"/>
        <end position="1339"/>
    </location>
</feature>
<feature type="compositionally biased region" description="Low complexity" evidence="1">
    <location>
        <begin position="1232"/>
        <end position="1242"/>
    </location>
</feature>
<reference evidence="2 3" key="1">
    <citation type="submission" date="2018-08" db="EMBL/GenBank/DDBJ databases">
        <title>Draft genome sequences of two Aspergillus turcosus clinical strains isolated from bronchoalveolar lavage fluid: one azole-susceptible and the other azole-resistant.</title>
        <authorList>
            <person name="Parent-Michaud M."/>
            <person name="Dufresne P.J."/>
            <person name="Fournier E."/>
            <person name="Martineau C."/>
            <person name="Moreira S."/>
            <person name="Perkins V."/>
            <person name="De Repentigny L."/>
            <person name="Dufresne S.F."/>
        </authorList>
    </citation>
    <scope>NUCLEOTIDE SEQUENCE [LARGE SCALE GENOMIC DNA]</scope>
    <source>
        <strain evidence="2">HMR AF 1038</strain>
    </source>
</reference>
<feature type="compositionally biased region" description="Low complexity" evidence="1">
    <location>
        <begin position="36"/>
        <end position="52"/>
    </location>
</feature>
<feature type="compositionally biased region" description="Polar residues" evidence="1">
    <location>
        <begin position="876"/>
        <end position="885"/>
    </location>
</feature>
<feature type="compositionally biased region" description="Low complexity" evidence="1">
    <location>
        <begin position="19"/>
        <end position="29"/>
    </location>
</feature>
<feature type="compositionally biased region" description="Basic residues" evidence="1">
    <location>
        <begin position="1351"/>
        <end position="1366"/>
    </location>
</feature>
<feature type="compositionally biased region" description="Polar residues" evidence="1">
    <location>
        <begin position="1301"/>
        <end position="1321"/>
    </location>
</feature>
<comment type="caution">
    <text evidence="2">The sequence shown here is derived from an EMBL/GenBank/DDBJ whole genome shotgun (WGS) entry which is preliminary data.</text>
</comment>
<name>A0A3R7HQL8_9EURO</name>
<feature type="region of interest" description="Disordered" evidence="1">
    <location>
        <begin position="725"/>
        <end position="782"/>
    </location>
</feature>
<keyword evidence="3" id="KW-1185">Reference proteome</keyword>
<feature type="region of interest" description="Disordered" evidence="1">
    <location>
        <begin position="303"/>
        <end position="659"/>
    </location>
</feature>
<sequence>MFRRRRSTSRHQPLSTVPSQSAQSAASHAFLKSQPSSSSLSSAAAAAALRSLTPTPTPVENVQTKRMMQRRASVTSQTSRTGSLRSDSRTALRRSNSSSSMSNRTFREQSPHRPASSNGQVDVVPPLPSIPPGIAGRKNSGRRSVSLEPSVRFDSSPKHKTLGRGMSVDRSLRSSSSYSPIQSQKLCTVPELERTGSRNSINFSYPMTSRPTSPIVSRQSPTQHEALTNVSLNHELSPAGSPNARAAKNQETRKAAGLIAGSPGRNASSVGTAVAAAQAAVVPKSDGTGHSPVVNRFVKHREATTNIHGKAQDLRQVSSHTMGPKLAPAVPEEDSQGEERAGPDGIESSFNHPRAGSVSPIDDPVSNSLEHLYAAEPSIIRTPATPDEKDARPFYPVQSTELNESARLENGLQQSPIRYSSSSPGRSARFSSQLAVTGIAEHQPPPRSISPVKSALKNARKSSLSPNGRNGSVIRPGPSLSELSDATSVASDDGSRLGYRRKPVKVSFDDDTEIVGVAASPPTSPEELTPEPPEKFRTRTGWFGVGKRQTSQRDTVDPDEFDGVLKPRPALPSFGSIRGCREDEPEPAHPDFSDNESTASSEFDEEVSGWSVSNDRSVRGILSKPSVTDDQSGTEVDRIAVTESTEGANDQTNNQLRQDSDLVHEPVLQASQAPKPSVVDAHLMREQEPLMTPDVELALQGMNAQATSPGAEKGRSSLEIYRVPGGFPRTSLEFDSRATSKRKGKRRSRGMSVDEDMPNGKESDDESGESVYSDAEEVVDGDGFGSINAIVDARIAQGKDGRPADSLTGIAFLKDDRRGLGAKSKNATANRLEESSHADRATTPVQEARINAKAAESPTSQQECLPSSRPDLPSPAHSTLQSQATAKDIHPAARASQEKRPMSTAVYNDSNLRDAVATDGSLRDLSGNGTSALRRDGSERAKKRPVSFGPVIQKEIDPAPSSERAINSRTPYTPQRRMSAGSDSSSSFIRSTRRGRKGGQHTMRLTMRAGPPIRAMPPSPGRTSSPSFESRPLSSGSGTGTMRTTLRSSGPKNDKSSTFFSARSQKSKATKTTTPRFVSRFPDSDDEDADFRQRKLQRRYDDSSDDEEGRVVHTLRPVRGIPRRQGTNDGDSTELEDSSENERRPTTPAPAAVSKKPNPLSHDPGLAAVARSRGMTEEELDEFLHRPAKGRVSGILGRFTLKKSKPPMEHKVSKSNPEDLTHVREENVLNPAGGTTVTTVTANHSATSPAKLTKGGLKKTNENGWPMDSKRKGSEPAADAGTAAEQHPVAAGASEDRSPSIAGNSEPTARDTAYNTQSSETAPPREEQHLANSNGTNRLSAKDVVFPQAERKKRFPRLRKALGMRS</sequence>